<dbReference type="SUPFAM" id="SSF58038">
    <property type="entry name" value="SNARE fusion complex"/>
    <property type="match status" value="2"/>
</dbReference>
<feature type="compositionally biased region" description="Low complexity" evidence="2">
    <location>
        <begin position="89"/>
        <end position="105"/>
    </location>
</feature>
<evidence type="ECO:0000313" key="5">
    <source>
        <dbReference type="Proteomes" id="UP000664521"/>
    </source>
</evidence>
<organism evidence="4 5">
    <name type="scientific">Heterodermia speciosa</name>
    <dbReference type="NCBI Taxonomy" id="116794"/>
    <lineage>
        <taxon>Eukaryota</taxon>
        <taxon>Fungi</taxon>
        <taxon>Dikarya</taxon>
        <taxon>Ascomycota</taxon>
        <taxon>Pezizomycotina</taxon>
        <taxon>Lecanoromycetes</taxon>
        <taxon>OSLEUM clade</taxon>
        <taxon>Lecanoromycetidae</taxon>
        <taxon>Caliciales</taxon>
        <taxon>Physciaceae</taxon>
        <taxon>Heterodermia</taxon>
    </lineage>
</organism>
<comment type="similarity">
    <text evidence="1">Belongs to the SNAP-25 family.</text>
</comment>
<accession>A0A8H3FUA2</accession>
<name>A0A8H3FUA2_9LECA</name>
<feature type="compositionally biased region" description="Basic and acidic residues" evidence="2">
    <location>
        <begin position="8"/>
        <end position="17"/>
    </location>
</feature>
<dbReference type="GO" id="GO:0005484">
    <property type="term" value="F:SNAP receptor activity"/>
    <property type="evidence" value="ECO:0007669"/>
    <property type="project" value="TreeGrafter"/>
</dbReference>
<dbReference type="EMBL" id="CAJPDS010000058">
    <property type="protein sequence ID" value="CAF9931197.1"/>
    <property type="molecule type" value="Genomic_DNA"/>
</dbReference>
<reference evidence="4" key="1">
    <citation type="submission" date="2021-03" db="EMBL/GenBank/DDBJ databases">
        <authorList>
            <person name="Tagirdzhanova G."/>
        </authorList>
    </citation>
    <scope>NUCLEOTIDE SEQUENCE</scope>
</reference>
<feature type="compositionally biased region" description="Polar residues" evidence="2">
    <location>
        <begin position="18"/>
        <end position="38"/>
    </location>
</feature>
<dbReference type="PROSITE" id="PS50192">
    <property type="entry name" value="T_SNARE"/>
    <property type="match status" value="1"/>
</dbReference>
<dbReference type="GO" id="GO:0006887">
    <property type="term" value="P:exocytosis"/>
    <property type="evidence" value="ECO:0007669"/>
    <property type="project" value="TreeGrafter"/>
</dbReference>
<dbReference type="PANTHER" id="PTHR19305">
    <property type="entry name" value="SYNAPTOSOMAL ASSOCIATED PROTEIN"/>
    <property type="match status" value="1"/>
</dbReference>
<dbReference type="FunFam" id="1.20.5.110:FF:000048">
    <property type="entry name" value="Protein transport protein SEC9"/>
    <property type="match status" value="1"/>
</dbReference>
<dbReference type="PANTHER" id="PTHR19305:SF9">
    <property type="entry name" value="SYNAPTOSOMAL-ASSOCIATED PROTEIN 29"/>
    <property type="match status" value="1"/>
</dbReference>
<proteinExistence type="inferred from homology"/>
<dbReference type="GO" id="GO:0006906">
    <property type="term" value="P:vesicle fusion"/>
    <property type="evidence" value="ECO:0007669"/>
    <property type="project" value="TreeGrafter"/>
</dbReference>
<dbReference type="Proteomes" id="UP000664521">
    <property type="component" value="Unassembled WGS sequence"/>
</dbReference>
<evidence type="ECO:0000313" key="4">
    <source>
        <dbReference type="EMBL" id="CAF9931197.1"/>
    </source>
</evidence>
<feature type="region of interest" description="Disordered" evidence="2">
    <location>
        <begin position="1"/>
        <end position="246"/>
    </location>
</feature>
<protein>
    <submittedName>
        <fullName evidence="4">Protein transport protein S9 plasma membrane t-SNARE</fullName>
    </submittedName>
</protein>
<dbReference type="Gene3D" id="1.20.5.110">
    <property type="match status" value="2"/>
</dbReference>
<feature type="compositionally biased region" description="Gly residues" evidence="2">
    <location>
        <begin position="201"/>
        <end position="222"/>
    </location>
</feature>
<dbReference type="GO" id="GO:0005886">
    <property type="term" value="C:plasma membrane"/>
    <property type="evidence" value="ECO:0007669"/>
    <property type="project" value="TreeGrafter"/>
</dbReference>
<gene>
    <name evidence="4" type="primary">SEC9</name>
    <name evidence="4" type="ORF">HETSPECPRED_007824</name>
</gene>
<dbReference type="InterPro" id="IPR000727">
    <property type="entry name" value="T_SNARE_dom"/>
</dbReference>
<feature type="compositionally biased region" description="Basic and acidic residues" evidence="2">
    <location>
        <begin position="332"/>
        <end position="363"/>
    </location>
</feature>
<dbReference type="AlphaFoldDB" id="A0A8H3FUA2"/>
<sequence>MGKFGFSKKGEGDDDSIRSSLFSRSKNKSPNPSANPYAQPSGPASAADPYNQAKFDIYNKTSNPPAVSGLPAGPKGGNAVANRGGYGDSSSSDAVESKSSGNASQYGGGGYGSDRFGTQNGYGADRYGGPSELEARTSRYGPGGYGGLESVSDTTSVEANRGQLFGSSNKAKESNTQDPPPYDANTGGQFGYDANTDGKSGKFGGSGAYGEGSGSADYGGGSSYEAYGDRQLTAEEEEEEDVQATKQEIRFIKQSDVASTRNALRAAVMAEETGRSTLGRLGVQGERIHNTEKNLDLTANHNRMAEEKAKELKRLNGSMFAIHPSNPFTAQKRREQRDAEVMERHRLERDEREATRKEAYRSDHRMQETFKDLSLTDAQRDAKKKSSLAERAKYQFEADEEDDEMENQIDANIDALSGAASRLNDLAKATGQELDEQNRHLRRLNEKSTAVDDQIAMNRARLDRFK</sequence>
<keyword evidence="5" id="KW-1185">Reference proteome</keyword>
<dbReference type="GO" id="GO:0031201">
    <property type="term" value="C:SNARE complex"/>
    <property type="evidence" value="ECO:0007669"/>
    <property type="project" value="TreeGrafter"/>
</dbReference>
<dbReference type="CDD" id="cd15886">
    <property type="entry name" value="SNARE_SEC9N"/>
    <property type="match status" value="1"/>
</dbReference>
<dbReference type="SMART" id="SM00397">
    <property type="entry name" value="t_SNARE"/>
    <property type="match status" value="2"/>
</dbReference>
<dbReference type="OrthoDB" id="18679at2759"/>
<feature type="domain" description="T-SNARE coiled-coil homology" evidence="3">
    <location>
        <begin position="403"/>
        <end position="465"/>
    </location>
</feature>
<evidence type="ECO:0000256" key="1">
    <source>
        <dbReference type="ARBA" id="ARBA00009480"/>
    </source>
</evidence>
<evidence type="ECO:0000256" key="2">
    <source>
        <dbReference type="SAM" id="MobiDB-lite"/>
    </source>
</evidence>
<evidence type="ECO:0000259" key="3">
    <source>
        <dbReference type="PROSITE" id="PS50192"/>
    </source>
</evidence>
<dbReference type="GO" id="GO:0019905">
    <property type="term" value="F:syntaxin binding"/>
    <property type="evidence" value="ECO:0007669"/>
    <property type="project" value="TreeGrafter"/>
</dbReference>
<dbReference type="CDD" id="cd15857">
    <property type="entry name" value="SNARE_SEC9C"/>
    <property type="match status" value="1"/>
</dbReference>
<comment type="caution">
    <text evidence="4">The sequence shown here is derived from an EMBL/GenBank/DDBJ whole genome shotgun (WGS) entry which is preliminary data.</text>
</comment>
<feature type="region of interest" description="Disordered" evidence="2">
    <location>
        <begin position="321"/>
        <end position="363"/>
    </location>
</feature>